<protein>
    <recommendedName>
        <fullName evidence="3">LEM domain-containing protein</fullName>
    </recommendedName>
</protein>
<dbReference type="Pfam" id="PF03020">
    <property type="entry name" value="LEM"/>
    <property type="match status" value="1"/>
</dbReference>
<feature type="domain" description="LEM" evidence="3">
    <location>
        <begin position="8"/>
        <end position="52"/>
    </location>
</feature>
<dbReference type="AlphaFoldDB" id="A0A5N5SXK7"/>
<comment type="caution">
    <text evidence="4">The sequence shown here is derived from an EMBL/GenBank/DDBJ whole genome shotgun (WGS) entry which is preliminary data.</text>
</comment>
<evidence type="ECO:0000313" key="4">
    <source>
        <dbReference type="EMBL" id="KAB7498953.1"/>
    </source>
</evidence>
<name>A0A5N5SXK7_9CRUS</name>
<feature type="region of interest" description="Disordered" evidence="1">
    <location>
        <begin position="54"/>
        <end position="109"/>
    </location>
</feature>
<dbReference type="SUPFAM" id="SSF63451">
    <property type="entry name" value="LEM domain"/>
    <property type="match status" value="1"/>
</dbReference>
<reference evidence="4 5" key="1">
    <citation type="journal article" date="2019" name="PLoS Biol.">
        <title>Sex chromosomes control vertical transmission of feminizing Wolbachia symbionts in an isopod.</title>
        <authorList>
            <person name="Becking T."/>
            <person name="Chebbi M.A."/>
            <person name="Giraud I."/>
            <person name="Moumen B."/>
            <person name="Laverre T."/>
            <person name="Caubet Y."/>
            <person name="Peccoud J."/>
            <person name="Gilbert C."/>
            <person name="Cordaux R."/>
        </authorList>
    </citation>
    <scope>NUCLEOTIDE SEQUENCE [LARGE SCALE GENOMIC DNA]</scope>
    <source>
        <strain evidence="4">ANa2</strain>
        <tissue evidence="4">Whole body excluding digestive tract and cuticle</tissue>
    </source>
</reference>
<dbReference type="CDD" id="cd12934">
    <property type="entry name" value="LEM"/>
    <property type="match status" value="1"/>
</dbReference>
<evidence type="ECO:0000259" key="3">
    <source>
        <dbReference type="PROSITE" id="PS50954"/>
    </source>
</evidence>
<dbReference type="EMBL" id="SEYY01018826">
    <property type="protein sequence ID" value="KAB7498953.1"/>
    <property type="molecule type" value="Genomic_DNA"/>
</dbReference>
<feature type="transmembrane region" description="Helical" evidence="2">
    <location>
        <begin position="186"/>
        <end position="204"/>
    </location>
</feature>
<dbReference type="InterPro" id="IPR003887">
    <property type="entry name" value="LEM_dom"/>
</dbReference>
<keyword evidence="2" id="KW-1133">Transmembrane helix</keyword>
<dbReference type="Gene3D" id="1.10.720.40">
    <property type="match status" value="1"/>
</dbReference>
<dbReference type="FunFam" id="1.10.720.40:FF:000001">
    <property type="entry name" value="LEM domain containing 2, isoform CRA_a"/>
    <property type="match status" value="1"/>
</dbReference>
<feature type="compositionally biased region" description="Low complexity" evidence="1">
    <location>
        <begin position="132"/>
        <end position="153"/>
    </location>
</feature>
<dbReference type="PROSITE" id="PS50954">
    <property type="entry name" value="LEM"/>
    <property type="match status" value="1"/>
</dbReference>
<dbReference type="PANTHER" id="PTHR12019">
    <property type="entry name" value="LAMINA-ASSOCIATED POLYPEPTIDE THYMOPOIETIN"/>
    <property type="match status" value="1"/>
</dbReference>
<dbReference type="InterPro" id="IPR011015">
    <property type="entry name" value="LEM/LEM-like_dom_sf"/>
</dbReference>
<evidence type="ECO:0000313" key="5">
    <source>
        <dbReference type="Proteomes" id="UP000326759"/>
    </source>
</evidence>
<feature type="region of interest" description="Disordered" evidence="1">
    <location>
        <begin position="121"/>
        <end position="161"/>
    </location>
</feature>
<keyword evidence="5" id="KW-1185">Reference proteome</keyword>
<organism evidence="4 5">
    <name type="scientific">Armadillidium nasatum</name>
    <dbReference type="NCBI Taxonomy" id="96803"/>
    <lineage>
        <taxon>Eukaryota</taxon>
        <taxon>Metazoa</taxon>
        <taxon>Ecdysozoa</taxon>
        <taxon>Arthropoda</taxon>
        <taxon>Crustacea</taxon>
        <taxon>Multicrustacea</taxon>
        <taxon>Malacostraca</taxon>
        <taxon>Eumalacostraca</taxon>
        <taxon>Peracarida</taxon>
        <taxon>Isopoda</taxon>
        <taxon>Oniscidea</taxon>
        <taxon>Crinocheta</taxon>
        <taxon>Armadillidiidae</taxon>
        <taxon>Armadillidium</taxon>
    </lineage>
</organism>
<keyword evidence="2" id="KW-0472">Membrane</keyword>
<keyword evidence="2" id="KW-0812">Transmembrane</keyword>
<dbReference type="OrthoDB" id="6363067at2759"/>
<dbReference type="Proteomes" id="UP000326759">
    <property type="component" value="Unassembled WGS sequence"/>
</dbReference>
<sequence>MPNITSLEESVKSLSNDELFQKLSEHNVPVGPIVASTRSVYEKKLIILMGGTVPDSSYSGTVDEDEYSDHQISNGNEYVSEKRTTNYSTSKGSQSPTLRSRATASSNAKTWNRSLEDSLAFDHDRHTPSPRPSLRTVTSSTTTSTSTKYISPSGNIRETRTLRETYTPLSKGSEGPDEGKAQVTRFLVKCFFILVLVAVLYITYQSIYSDSPFEGLEKMAKDALNSANKEIRKDGKKV</sequence>
<evidence type="ECO:0000256" key="1">
    <source>
        <dbReference type="SAM" id="MobiDB-lite"/>
    </source>
</evidence>
<accession>A0A5N5SXK7</accession>
<dbReference type="PANTHER" id="PTHR12019:SF9">
    <property type="entry name" value="THYMOPOIETIN"/>
    <property type="match status" value="1"/>
</dbReference>
<evidence type="ECO:0000256" key="2">
    <source>
        <dbReference type="SAM" id="Phobius"/>
    </source>
</evidence>
<gene>
    <name evidence="4" type="ORF">Anas_04253</name>
</gene>
<dbReference type="SMART" id="SM00540">
    <property type="entry name" value="LEM"/>
    <property type="match status" value="1"/>
</dbReference>
<dbReference type="InterPro" id="IPR051656">
    <property type="entry name" value="LEM_domain"/>
</dbReference>
<proteinExistence type="predicted"/>
<feature type="compositionally biased region" description="Polar residues" evidence="1">
    <location>
        <begin position="85"/>
        <end position="109"/>
    </location>
</feature>